<dbReference type="Proteomes" id="UP001162156">
    <property type="component" value="Unassembled WGS sequence"/>
</dbReference>
<sequence>MDENTFKSITKYSYCRETISTTDKLIITLRYLATGESFRSLIFNYRVSESTISLFVPVVCEAIYEELKEEYLKVSYFGGSNHSC</sequence>
<protein>
    <recommendedName>
        <fullName evidence="3">Transposase Helix-turn-helix domain-containing protein</fullName>
    </recommendedName>
</protein>
<dbReference type="EMBL" id="JANEYF010005343">
    <property type="protein sequence ID" value="KAJ8928517.1"/>
    <property type="molecule type" value="Genomic_DNA"/>
</dbReference>
<name>A0AAV8WPH1_9CUCU</name>
<gene>
    <name evidence="1" type="ORF">NQ314_018933</name>
</gene>
<reference evidence="1" key="1">
    <citation type="journal article" date="2023" name="Insect Mol. Biol.">
        <title>Genome sequencing provides insights into the evolution of gene families encoding plant cell wall-degrading enzymes in longhorned beetles.</title>
        <authorList>
            <person name="Shin N.R."/>
            <person name="Okamura Y."/>
            <person name="Kirsch R."/>
            <person name="Pauchet Y."/>
        </authorList>
    </citation>
    <scope>NUCLEOTIDE SEQUENCE</scope>
    <source>
        <strain evidence="1">RBIC_L_NR</strain>
    </source>
</reference>
<evidence type="ECO:0008006" key="3">
    <source>
        <dbReference type="Google" id="ProtNLM"/>
    </source>
</evidence>
<dbReference type="AlphaFoldDB" id="A0AAV8WPH1"/>
<proteinExistence type="predicted"/>
<keyword evidence="2" id="KW-1185">Reference proteome</keyword>
<accession>A0AAV8WPH1</accession>
<evidence type="ECO:0000313" key="2">
    <source>
        <dbReference type="Proteomes" id="UP001162156"/>
    </source>
</evidence>
<comment type="caution">
    <text evidence="1">The sequence shown here is derived from an EMBL/GenBank/DDBJ whole genome shotgun (WGS) entry which is preliminary data.</text>
</comment>
<evidence type="ECO:0000313" key="1">
    <source>
        <dbReference type="EMBL" id="KAJ8928517.1"/>
    </source>
</evidence>
<organism evidence="1 2">
    <name type="scientific">Rhamnusium bicolor</name>
    <dbReference type="NCBI Taxonomy" id="1586634"/>
    <lineage>
        <taxon>Eukaryota</taxon>
        <taxon>Metazoa</taxon>
        <taxon>Ecdysozoa</taxon>
        <taxon>Arthropoda</taxon>
        <taxon>Hexapoda</taxon>
        <taxon>Insecta</taxon>
        <taxon>Pterygota</taxon>
        <taxon>Neoptera</taxon>
        <taxon>Endopterygota</taxon>
        <taxon>Coleoptera</taxon>
        <taxon>Polyphaga</taxon>
        <taxon>Cucujiformia</taxon>
        <taxon>Chrysomeloidea</taxon>
        <taxon>Cerambycidae</taxon>
        <taxon>Lepturinae</taxon>
        <taxon>Rhagiini</taxon>
        <taxon>Rhamnusium</taxon>
    </lineage>
</organism>